<dbReference type="VEuPathDB" id="MicrosporidiaDB:A0H76_161"/>
<evidence type="ECO:0000313" key="2">
    <source>
        <dbReference type="Proteomes" id="UP000192501"/>
    </source>
</evidence>
<dbReference type="EMBL" id="LTAI01000110">
    <property type="protein sequence ID" value="ORD99801.1"/>
    <property type="molecule type" value="Genomic_DNA"/>
</dbReference>
<comment type="caution">
    <text evidence="1">The sequence shown here is derived from an EMBL/GenBank/DDBJ whole genome shotgun (WGS) entry which is preliminary data.</text>
</comment>
<protein>
    <submittedName>
        <fullName evidence="1">Uncharacterized protein</fullName>
    </submittedName>
</protein>
<sequence length="75" mass="8718">MLYYNFSITILVIDGTHISITNPTNSRGKFMNTKKRVNKNFLIVADVNFKIRYLFGGKFRSSHDSNVLKLSKFKE</sequence>
<organism evidence="1 2">
    <name type="scientific">Hepatospora eriocheir</name>
    <dbReference type="NCBI Taxonomy" id="1081669"/>
    <lineage>
        <taxon>Eukaryota</taxon>
        <taxon>Fungi</taxon>
        <taxon>Fungi incertae sedis</taxon>
        <taxon>Microsporidia</taxon>
        <taxon>Hepatosporidae</taxon>
        <taxon>Hepatospora</taxon>
    </lineage>
</organism>
<name>A0A1X0QJ66_9MICR</name>
<reference evidence="1 2" key="1">
    <citation type="journal article" date="2017" name="Environ. Microbiol.">
        <title>Decay of the glycolytic pathway and adaptation to intranuclear parasitism within Enterocytozoonidae microsporidia.</title>
        <authorList>
            <person name="Wiredu Boakye D."/>
            <person name="Jaroenlak P."/>
            <person name="Prachumwat A."/>
            <person name="Williams T.A."/>
            <person name="Bateman K.S."/>
            <person name="Itsathitphaisarn O."/>
            <person name="Sritunyalucksana K."/>
            <person name="Paszkiewicz K.H."/>
            <person name="Moore K.A."/>
            <person name="Stentiford G.D."/>
            <person name="Williams B.A."/>
        </authorList>
    </citation>
    <scope>NUCLEOTIDE SEQUENCE [LARGE SCALE GENOMIC DNA]</scope>
    <source>
        <strain evidence="2">canceri</strain>
    </source>
</reference>
<accession>A0A1X0QJ66</accession>
<dbReference type="AlphaFoldDB" id="A0A1X0QJ66"/>
<dbReference type="VEuPathDB" id="MicrosporidiaDB:HERIO_2528"/>
<evidence type="ECO:0000313" key="1">
    <source>
        <dbReference type="EMBL" id="ORD99801.1"/>
    </source>
</evidence>
<dbReference type="Proteomes" id="UP000192501">
    <property type="component" value="Unassembled WGS sequence"/>
</dbReference>
<proteinExistence type="predicted"/>
<gene>
    <name evidence="1" type="ORF">A0H76_161</name>
</gene>